<dbReference type="PANTHER" id="PTHR30289">
    <property type="entry name" value="UNCHARACTERIZED PROTEIN YBCL-RELATED"/>
    <property type="match status" value="1"/>
</dbReference>
<dbReference type="STRING" id="442341.SAMN04487959_115127"/>
<dbReference type="AlphaFoldDB" id="A0A1I3F1M3"/>
<dbReference type="Gene3D" id="3.90.280.10">
    <property type="entry name" value="PEBP-like"/>
    <property type="match status" value="1"/>
</dbReference>
<dbReference type="NCBIfam" id="TIGR00481">
    <property type="entry name" value="YbhB/YbcL family Raf kinase inhibitor-like protein"/>
    <property type="match status" value="1"/>
</dbReference>
<protein>
    <submittedName>
        <fullName evidence="2">Phospholipid-binding protein, PBP family</fullName>
    </submittedName>
</protein>
<name>A0A1I3F1M3_9GAMM</name>
<dbReference type="InterPro" id="IPR005247">
    <property type="entry name" value="YbhB_YbcL/LppC-like"/>
</dbReference>
<dbReference type="SUPFAM" id="SSF49777">
    <property type="entry name" value="PEBP-like"/>
    <property type="match status" value="1"/>
</dbReference>
<evidence type="ECO:0000313" key="3">
    <source>
        <dbReference type="Proteomes" id="UP000199040"/>
    </source>
</evidence>
<reference evidence="2 3" key="1">
    <citation type="submission" date="2016-10" db="EMBL/GenBank/DDBJ databases">
        <authorList>
            <person name="de Groot N.N."/>
        </authorList>
    </citation>
    <scope>NUCLEOTIDE SEQUENCE [LARGE SCALE GENOMIC DNA]</scope>
    <source>
        <strain evidence="2 3">CGMCC 1.6848</strain>
    </source>
</reference>
<dbReference type="PANTHER" id="PTHR30289:SF1">
    <property type="entry name" value="PEBP (PHOSPHATIDYLETHANOLAMINE-BINDING PROTEIN) FAMILY PROTEIN"/>
    <property type="match status" value="1"/>
</dbReference>
<dbReference type="Proteomes" id="UP000199040">
    <property type="component" value="Unassembled WGS sequence"/>
</dbReference>
<gene>
    <name evidence="2" type="ORF">SAMN04487959_115127</name>
</gene>
<accession>A0A1I3F1M3</accession>
<feature type="region of interest" description="Disordered" evidence="1">
    <location>
        <begin position="19"/>
        <end position="38"/>
    </location>
</feature>
<dbReference type="InterPro" id="IPR008914">
    <property type="entry name" value="PEBP"/>
</dbReference>
<evidence type="ECO:0000256" key="1">
    <source>
        <dbReference type="SAM" id="MobiDB-lite"/>
    </source>
</evidence>
<dbReference type="CDD" id="cd00865">
    <property type="entry name" value="PEBP_bact_arch"/>
    <property type="match status" value="1"/>
</dbReference>
<dbReference type="EMBL" id="FOPY01000015">
    <property type="protein sequence ID" value="SFI05134.1"/>
    <property type="molecule type" value="Genomic_DNA"/>
</dbReference>
<proteinExistence type="predicted"/>
<keyword evidence="3" id="KW-1185">Reference proteome</keyword>
<evidence type="ECO:0000313" key="2">
    <source>
        <dbReference type="EMBL" id="SFI05134.1"/>
    </source>
</evidence>
<sequence length="158" mass="16874">MPFAPSSMHVESPAFTPNGAIPKCHSAEGEDVSPALSWKDAPAGTQGFAVICHDPDAPLVKDGSYGYVHWLLYNLSADVTSLEEGTTLGTAGINDGGAIGYGGPMPPQGHGPHQYYFWVLALDTLTELPEGLTQPELLNELEPHILGMSRLVGTYRRD</sequence>
<dbReference type="RefSeq" id="WP_092849251.1">
    <property type="nucleotide sequence ID" value="NZ_FOPY01000015.1"/>
</dbReference>
<dbReference type="Pfam" id="PF01161">
    <property type="entry name" value="PBP"/>
    <property type="match status" value="1"/>
</dbReference>
<organism evidence="2 3">
    <name type="scientific">Modicisalibacter xianhensis</name>
    <dbReference type="NCBI Taxonomy" id="442341"/>
    <lineage>
        <taxon>Bacteria</taxon>
        <taxon>Pseudomonadati</taxon>
        <taxon>Pseudomonadota</taxon>
        <taxon>Gammaproteobacteria</taxon>
        <taxon>Oceanospirillales</taxon>
        <taxon>Halomonadaceae</taxon>
        <taxon>Modicisalibacter</taxon>
    </lineage>
</organism>
<dbReference type="InterPro" id="IPR036610">
    <property type="entry name" value="PEBP-like_sf"/>
</dbReference>